<dbReference type="AlphaFoldDB" id="A0ABD2BJF3"/>
<accession>A0ABD2BJF3</accession>
<reference evidence="1 2" key="1">
    <citation type="journal article" date="2024" name="Ann. Entomol. Soc. Am.">
        <title>Genomic analyses of the southern and eastern yellowjacket wasps (Hymenoptera: Vespidae) reveal evolutionary signatures of social life.</title>
        <authorList>
            <person name="Catto M.A."/>
            <person name="Caine P.B."/>
            <person name="Orr S.E."/>
            <person name="Hunt B.G."/>
            <person name="Goodisman M.A.D."/>
        </authorList>
    </citation>
    <scope>NUCLEOTIDE SEQUENCE [LARGE SCALE GENOMIC DNA]</scope>
    <source>
        <strain evidence="1">232</strain>
        <tissue evidence="1">Head and thorax</tissue>
    </source>
</reference>
<dbReference type="EMBL" id="JAYRBN010000075">
    <property type="protein sequence ID" value="KAL2732719.1"/>
    <property type="molecule type" value="Genomic_DNA"/>
</dbReference>
<evidence type="ECO:0000313" key="1">
    <source>
        <dbReference type="EMBL" id="KAL2732719.1"/>
    </source>
</evidence>
<proteinExistence type="predicted"/>
<comment type="caution">
    <text evidence="1">The sequence shown here is derived from an EMBL/GenBank/DDBJ whole genome shotgun (WGS) entry which is preliminary data.</text>
</comment>
<sequence>MVVVGGWAERADMEDRLEVRRWCAGAGGASKGGDEERSQRCYLDSSLVTCFGFESCIRKFCWNLRPLYYCFSHRLLLNLFQKTSRTSICRAHDTNEGLMMNGEDER</sequence>
<evidence type="ECO:0000313" key="2">
    <source>
        <dbReference type="Proteomes" id="UP001607303"/>
    </source>
</evidence>
<organism evidence="1 2">
    <name type="scientific">Vespula maculifrons</name>
    <name type="common">Eastern yellow jacket</name>
    <name type="synonym">Wasp</name>
    <dbReference type="NCBI Taxonomy" id="7453"/>
    <lineage>
        <taxon>Eukaryota</taxon>
        <taxon>Metazoa</taxon>
        <taxon>Ecdysozoa</taxon>
        <taxon>Arthropoda</taxon>
        <taxon>Hexapoda</taxon>
        <taxon>Insecta</taxon>
        <taxon>Pterygota</taxon>
        <taxon>Neoptera</taxon>
        <taxon>Endopterygota</taxon>
        <taxon>Hymenoptera</taxon>
        <taxon>Apocrita</taxon>
        <taxon>Aculeata</taxon>
        <taxon>Vespoidea</taxon>
        <taxon>Vespidae</taxon>
        <taxon>Vespinae</taxon>
        <taxon>Vespula</taxon>
    </lineage>
</organism>
<dbReference type="Proteomes" id="UP001607303">
    <property type="component" value="Unassembled WGS sequence"/>
</dbReference>
<gene>
    <name evidence="1" type="ORF">V1477_014960</name>
</gene>
<protein>
    <submittedName>
        <fullName evidence="1">Uncharacterized protein</fullName>
    </submittedName>
</protein>
<name>A0ABD2BJF3_VESMC</name>
<keyword evidence="2" id="KW-1185">Reference proteome</keyword>